<evidence type="ECO:0000256" key="1">
    <source>
        <dbReference type="SAM" id="Phobius"/>
    </source>
</evidence>
<keyword evidence="1" id="KW-0472">Membrane</keyword>
<organism evidence="2 3">
    <name type="scientific">Paenisporosarcina quisquiliarum</name>
    <dbReference type="NCBI Taxonomy" id="365346"/>
    <lineage>
        <taxon>Bacteria</taxon>
        <taxon>Bacillati</taxon>
        <taxon>Bacillota</taxon>
        <taxon>Bacilli</taxon>
        <taxon>Bacillales</taxon>
        <taxon>Caryophanaceae</taxon>
        <taxon>Paenisporosarcina</taxon>
    </lineage>
</organism>
<dbReference type="AlphaFoldDB" id="A0A9X3LHC2"/>
<evidence type="ECO:0000313" key="3">
    <source>
        <dbReference type="Proteomes" id="UP001152173"/>
    </source>
</evidence>
<evidence type="ECO:0000313" key="2">
    <source>
        <dbReference type="EMBL" id="MCZ8537995.1"/>
    </source>
</evidence>
<feature type="transmembrane region" description="Helical" evidence="1">
    <location>
        <begin position="29"/>
        <end position="50"/>
    </location>
</feature>
<keyword evidence="1" id="KW-1133">Transmembrane helix</keyword>
<keyword evidence="1" id="KW-0812">Transmembrane</keyword>
<feature type="transmembrane region" description="Helical" evidence="1">
    <location>
        <begin position="62"/>
        <end position="81"/>
    </location>
</feature>
<protein>
    <submittedName>
        <fullName evidence="2">Uncharacterized protein</fullName>
    </submittedName>
</protein>
<feature type="transmembrane region" description="Helical" evidence="1">
    <location>
        <begin position="101"/>
        <end position="119"/>
    </location>
</feature>
<proteinExistence type="predicted"/>
<gene>
    <name evidence="2" type="ORF">M9R32_12435</name>
</gene>
<accession>A0A9X3LHC2</accession>
<keyword evidence="3" id="KW-1185">Reference proteome</keyword>
<dbReference type="RefSeq" id="WP_269927064.1">
    <property type="nucleotide sequence ID" value="NZ_JAMKBJ010000011.1"/>
</dbReference>
<reference evidence="2" key="1">
    <citation type="submission" date="2022-05" db="EMBL/GenBank/DDBJ databases">
        <authorList>
            <person name="Colautti A."/>
            <person name="Iacumin L."/>
        </authorList>
    </citation>
    <scope>NUCLEOTIDE SEQUENCE</scope>
    <source>
        <strain evidence="2">SK 55</strain>
    </source>
</reference>
<dbReference type="Proteomes" id="UP001152173">
    <property type="component" value="Unassembled WGS sequence"/>
</dbReference>
<comment type="caution">
    <text evidence="2">The sequence shown here is derived from an EMBL/GenBank/DDBJ whole genome shotgun (WGS) entry which is preliminary data.</text>
</comment>
<dbReference type="EMBL" id="JAMKBJ010000011">
    <property type="protein sequence ID" value="MCZ8537995.1"/>
    <property type="molecule type" value="Genomic_DNA"/>
</dbReference>
<sequence length="147" mass="16896">MIVRKIVSACTSSAIMLIIYSAFEEIAVSLFLGMYLLPIVLIYGTTSSIFSDLITKRLRGFYRMFMAFIIHVFMGAILVLFPMQLWAHEGYILILDVDSLLNNFFFVSAILSAFIFWFVDELIRSDKCRKIQSKFRGVLNKIGDLKI</sequence>
<name>A0A9X3LHC2_9BACL</name>
<feature type="transmembrane region" description="Helical" evidence="1">
    <location>
        <begin position="7"/>
        <end position="23"/>
    </location>
</feature>